<feature type="compositionally biased region" description="Polar residues" evidence="1">
    <location>
        <begin position="574"/>
        <end position="596"/>
    </location>
</feature>
<name>A0A2G9TTV0_TELCI</name>
<feature type="compositionally biased region" description="Basic and acidic residues" evidence="1">
    <location>
        <begin position="178"/>
        <end position="193"/>
    </location>
</feature>
<feature type="non-terminal residue" evidence="2">
    <location>
        <position position="659"/>
    </location>
</feature>
<feature type="compositionally biased region" description="Polar residues" evidence="1">
    <location>
        <begin position="527"/>
        <end position="536"/>
    </location>
</feature>
<organism evidence="2 3">
    <name type="scientific">Teladorsagia circumcincta</name>
    <name type="common">Brown stomach worm</name>
    <name type="synonym">Ostertagia circumcincta</name>
    <dbReference type="NCBI Taxonomy" id="45464"/>
    <lineage>
        <taxon>Eukaryota</taxon>
        <taxon>Metazoa</taxon>
        <taxon>Ecdysozoa</taxon>
        <taxon>Nematoda</taxon>
        <taxon>Chromadorea</taxon>
        <taxon>Rhabditida</taxon>
        <taxon>Rhabditina</taxon>
        <taxon>Rhabditomorpha</taxon>
        <taxon>Strongyloidea</taxon>
        <taxon>Trichostrongylidae</taxon>
        <taxon>Teladorsagia</taxon>
    </lineage>
</organism>
<proteinExistence type="predicted"/>
<evidence type="ECO:0000256" key="1">
    <source>
        <dbReference type="SAM" id="MobiDB-lite"/>
    </source>
</evidence>
<feature type="compositionally biased region" description="Polar residues" evidence="1">
    <location>
        <begin position="338"/>
        <end position="377"/>
    </location>
</feature>
<feature type="compositionally biased region" description="Polar residues" evidence="1">
    <location>
        <begin position="266"/>
        <end position="276"/>
    </location>
</feature>
<feature type="compositionally biased region" description="Low complexity" evidence="1">
    <location>
        <begin position="151"/>
        <end position="175"/>
    </location>
</feature>
<feature type="compositionally biased region" description="Polar residues" evidence="1">
    <location>
        <begin position="436"/>
        <end position="445"/>
    </location>
</feature>
<feature type="compositionally biased region" description="Polar residues" evidence="1">
    <location>
        <begin position="77"/>
        <end position="114"/>
    </location>
</feature>
<feature type="compositionally biased region" description="Polar residues" evidence="1">
    <location>
        <begin position="647"/>
        <end position="659"/>
    </location>
</feature>
<dbReference type="EMBL" id="KZ353622">
    <property type="protein sequence ID" value="PIO61439.1"/>
    <property type="molecule type" value="Genomic_DNA"/>
</dbReference>
<feature type="region of interest" description="Disordered" evidence="1">
    <location>
        <begin position="1"/>
        <end position="659"/>
    </location>
</feature>
<feature type="compositionally biased region" description="Polar residues" evidence="1">
    <location>
        <begin position="544"/>
        <end position="562"/>
    </location>
</feature>
<feature type="compositionally biased region" description="Basic and acidic residues" evidence="1">
    <location>
        <begin position="316"/>
        <end position="335"/>
    </location>
</feature>
<reference evidence="2 3" key="1">
    <citation type="submission" date="2015-09" db="EMBL/GenBank/DDBJ databases">
        <title>Draft genome of the parasitic nematode Teladorsagia circumcincta isolate WARC Sus (inbred).</title>
        <authorList>
            <person name="Mitreva M."/>
        </authorList>
    </citation>
    <scope>NUCLEOTIDE SEQUENCE [LARGE SCALE GENOMIC DNA]</scope>
    <source>
        <strain evidence="2 3">S</strain>
    </source>
</reference>
<feature type="compositionally biased region" description="Low complexity" evidence="1">
    <location>
        <begin position="131"/>
        <end position="141"/>
    </location>
</feature>
<feature type="compositionally biased region" description="Polar residues" evidence="1">
    <location>
        <begin position="221"/>
        <end position="236"/>
    </location>
</feature>
<evidence type="ECO:0000313" key="2">
    <source>
        <dbReference type="EMBL" id="PIO61439.1"/>
    </source>
</evidence>
<keyword evidence="3" id="KW-1185">Reference proteome</keyword>
<sequence length="659" mass="66010">MQKSPIPKEIDSVDGHLRVNRPTTATTPEVIGSRFPITGSSSSPSKTTESTNPSPDDHSTPSPTIPVTDPSKATGAKGSTPSESGATATISITPKTGSNELPTTPGESSTTAGSTVGEKGASGPAEKVMIASGSTGTTSPSAPVPNNTAHPSATTSVSPSEASSPSTPAEASSKSPRAKIDRVSGRIKVEKGAHGGASSPTAAGTTTLATKRPDSALDRMTSPTGHISTDLFESTGTGEGGLPTESPGPVTGAQEKTKESIGEGRQASSTPTSTSDGAHVTGRVTSITDIHGHVTSETSSEVSGPRDGVDVTLTPDSERTSEPDSSEVTKSDDKVSVTFESTTPHGDRTLTSGLPSGSTGAEVTSHPTPAGDSQPSVTPAVPSATEKGGGVKVTSGTTLLTTQQSLTTESSSETEEPKENLKVTGEGPTATDPHGSATTASTSKVTGKGDEVKPTASPVSPEANRVETSSSPSDTTEAGQEGRVTEESFPPSVQKTSTTVTITQTDGLGNKVGATSKSTPPDVEKSVTPSLVSSVTEPGETDSKASTTTILDVQQHSSSAPTSKVDEPGEGANATASAATPQTQRPSTPTDSQSEATKIPDGVEVTSGATKPGEQLQTTDSTSGATGRKGGAGSTSALSRTPAARTPQPQLTTPDNEEL</sequence>
<dbReference type="Proteomes" id="UP000230423">
    <property type="component" value="Unassembled WGS sequence"/>
</dbReference>
<feature type="compositionally biased region" description="Low complexity" evidence="1">
    <location>
        <begin position="492"/>
        <end position="505"/>
    </location>
</feature>
<feature type="compositionally biased region" description="Low complexity" evidence="1">
    <location>
        <begin position="392"/>
        <end position="411"/>
    </location>
</feature>
<dbReference type="AlphaFoldDB" id="A0A2G9TTV0"/>
<feature type="compositionally biased region" description="Basic and acidic residues" evidence="1">
    <location>
        <begin position="1"/>
        <end position="17"/>
    </location>
</feature>
<protein>
    <submittedName>
        <fullName evidence="2">Uncharacterized protein</fullName>
    </submittedName>
</protein>
<gene>
    <name evidence="2" type="ORF">TELCIR_17040</name>
</gene>
<feature type="compositionally biased region" description="Polar residues" evidence="1">
    <location>
        <begin position="615"/>
        <end position="625"/>
    </location>
</feature>
<accession>A0A2G9TTV0</accession>
<feature type="compositionally biased region" description="Low complexity" evidence="1">
    <location>
        <begin position="196"/>
        <end position="210"/>
    </location>
</feature>
<feature type="compositionally biased region" description="Polar residues" evidence="1">
    <location>
        <begin position="466"/>
        <end position="478"/>
    </location>
</feature>
<evidence type="ECO:0000313" key="3">
    <source>
        <dbReference type="Proteomes" id="UP000230423"/>
    </source>
</evidence>
<feature type="compositionally biased region" description="Low complexity" evidence="1">
    <location>
        <begin position="33"/>
        <end position="54"/>
    </location>
</feature>